<evidence type="ECO:0000313" key="4">
    <source>
        <dbReference type="Proteomes" id="UP000663870"/>
    </source>
</evidence>
<name>A0A815IQ15_9BILA</name>
<evidence type="ECO:0000313" key="2">
    <source>
        <dbReference type="EMBL" id="CAF1610633.1"/>
    </source>
</evidence>
<dbReference type="Gene3D" id="3.90.175.10">
    <property type="entry name" value="Diphtheria Toxin, domain 1"/>
    <property type="match status" value="1"/>
</dbReference>
<keyword evidence="4" id="KW-1185">Reference proteome</keyword>
<dbReference type="Proteomes" id="UP000663870">
    <property type="component" value="Unassembled WGS sequence"/>
</dbReference>
<dbReference type="Proteomes" id="UP000663854">
    <property type="component" value="Unassembled WGS sequence"/>
</dbReference>
<dbReference type="EMBL" id="CAJNOH010004416">
    <property type="protein sequence ID" value="CAF1368906.1"/>
    <property type="molecule type" value="Genomic_DNA"/>
</dbReference>
<gene>
    <name evidence="2" type="ORF">JXQ802_LOCUS49352</name>
    <name evidence="1" type="ORF">PYM288_LOCUS33256</name>
</gene>
<sequence length="405" mass="47497">MIANDFDHNELIPLSRPALLESPNTTKRQSIISEHIIIDSSPTMSTYDLIDVKPFGFDQKLFDIWCRNNIEKFQINEQDHCSIQDILFFYLDSIEDDNHICQVLMPYYEEKIKNIIFNTELNAHGYGYRQLIYDSIRDNMFVTFPYHPFETKKDEWIQQNYPTYGGQFRLLKILLLNKDPTEASKNKHLHSLWNENNKKNKEYYTFFHGCPEYAAHSICLNGIGLFWNHPKGTDFGPGFYVTRNVRDALWTAERRTLSRKSIEEANRSACVVFQCPKNDFDRFSILKLQNNNNIHLNLNRPPIITDDIAEDVMFEWANFVRLCHHYRYPLPLVKEYDGIEGYVCKNTREVQDNINAPICNLQSWQLCIRSFGFAEKFTSWITGIILLQVPDSSSISSTTTLSHQK</sequence>
<reference evidence="1" key="1">
    <citation type="submission" date="2021-02" db="EMBL/GenBank/DDBJ databases">
        <authorList>
            <person name="Nowell W R."/>
        </authorList>
    </citation>
    <scope>NUCLEOTIDE SEQUENCE</scope>
</reference>
<dbReference type="SUPFAM" id="SSF56399">
    <property type="entry name" value="ADP-ribosylation"/>
    <property type="match status" value="1"/>
</dbReference>
<evidence type="ECO:0008006" key="5">
    <source>
        <dbReference type="Google" id="ProtNLM"/>
    </source>
</evidence>
<dbReference type="EMBL" id="CAJNOL010005843">
    <property type="protein sequence ID" value="CAF1610633.1"/>
    <property type="molecule type" value="Genomic_DNA"/>
</dbReference>
<accession>A0A815IQ15</accession>
<protein>
    <recommendedName>
        <fullName evidence="5">PARP catalytic domain-containing protein</fullName>
    </recommendedName>
</protein>
<evidence type="ECO:0000313" key="3">
    <source>
        <dbReference type="Proteomes" id="UP000663854"/>
    </source>
</evidence>
<comment type="caution">
    <text evidence="1">The sequence shown here is derived from an EMBL/GenBank/DDBJ whole genome shotgun (WGS) entry which is preliminary data.</text>
</comment>
<evidence type="ECO:0000313" key="1">
    <source>
        <dbReference type="EMBL" id="CAF1368906.1"/>
    </source>
</evidence>
<dbReference type="AlphaFoldDB" id="A0A815IQ15"/>
<proteinExistence type="predicted"/>
<organism evidence="1 3">
    <name type="scientific">Rotaria sordida</name>
    <dbReference type="NCBI Taxonomy" id="392033"/>
    <lineage>
        <taxon>Eukaryota</taxon>
        <taxon>Metazoa</taxon>
        <taxon>Spiralia</taxon>
        <taxon>Gnathifera</taxon>
        <taxon>Rotifera</taxon>
        <taxon>Eurotatoria</taxon>
        <taxon>Bdelloidea</taxon>
        <taxon>Philodinida</taxon>
        <taxon>Philodinidae</taxon>
        <taxon>Rotaria</taxon>
    </lineage>
</organism>